<protein>
    <submittedName>
        <fullName evidence="2">Uncharacterized protein</fullName>
    </submittedName>
</protein>
<evidence type="ECO:0000313" key="3">
    <source>
        <dbReference type="Proteomes" id="UP001143480"/>
    </source>
</evidence>
<dbReference type="EMBL" id="BSFP01000031">
    <property type="protein sequence ID" value="GLL03219.1"/>
    <property type="molecule type" value="Genomic_DNA"/>
</dbReference>
<comment type="caution">
    <text evidence="2">The sequence shown here is derived from an EMBL/GenBank/DDBJ whole genome shotgun (WGS) entry which is preliminary data.</text>
</comment>
<feature type="region of interest" description="Disordered" evidence="1">
    <location>
        <begin position="80"/>
        <end position="105"/>
    </location>
</feature>
<proteinExistence type="predicted"/>
<keyword evidence="3" id="KW-1185">Reference proteome</keyword>
<feature type="region of interest" description="Disordered" evidence="1">
    <location>
        <begin position="27"/>
        <end position="57"/>
    </location>
</feature>
<dbReference type="AlphaFoldDB" id="A0A9W6KPL3"/>
<sequence>MERAALAGPGEVLPVIAQAVTSSTAPVANPALPHQRTGSCGSMSEVRTKPPQPYVSSAPAASAVTCRGVHLVALSHTAAAASQTIPNQNPGHDSGRAKKTPLTTNPRTAVSQIGGGVIAANVRFVANASPSSRSAAAAAPTRCEGAATNCSLSRISA</sequence>
<evidence type="ECO:0000313" key="2">
    <source>
        <dbReference type="EMBL" id="GLL03219.1"/>
    </source>
</evidence>
<reference evidence="2" key="1">
    <citation type="journal article" date="2014" name="Int. J. Syst. Evol. Microbiol.">
        <title>Complete genome sequence of Corynebacterium casei LMG S-19264T (=DSM 44701T), isolated from a smear-ripened cheese.</title>
        <authorList>
            <consortium name="US DOE Joint Genome Institute (JGI-PGF)"/>
            <person name="Walter F."/>
            <person name="Albersmeier A."/>
            <person name="Kalinowski J."/>
            <person name="Ruckert C."/>
        </authorList>
    </citation>
    <scope>NUCLEOTIDE SEQUENCE</scope>
    <source>
        <strain evidence="2">VKM Ac-1321</strain>
    </source>
</reference>
<gene>
    <name evidence="2" type="ORF">GCM10017581_049630</name>
</gene>
<organism evidence="2 3">
    <name type="scientific">Dactylosporangium matsuzakiense</name>
    <dbReference type="NCBI Taxonomy" id="53360"/>
    <lineage>
        <taxon>Bacteria</taxon>
        <taxon>Bacillati</taxon>
        <taxon>Actinomycetota</taxon>
        <taxon>Actinomycetes</taxon>
        <taxon>Micromonosporales</taxon>
        <taxon>Micromonosporaceae</taxon>
        <taxon>Dactylosporangium</taxon>
    </lineage>
</organism>
<evidence type="ECO:0000256" key="1">
    <source>
        <dbReference type="SAM" id="MobiDB-lite"/>
    </source>
</evidence>
<feature type="compositionally biased region" description="Polar residues" evidence="1">
    <location>
        <begin position="80"/>
        <end position="91"/>
    </location>
</feature>
<name>A0A9W6KPL3_9ACTN</name>
<accession>A0A9W6KPL3</accession>
<dbReference type="Proteomes" id="UP001143480">
    <property type="component" value="Unassembled WGS sequence"/>
</dbReference>
<reference evidence="2" key="2">
    <citation type="submission" date="2023-01" db="EMBL/GenBank/DDBJ databases">
        <authorList>
            <person name="Sun Q."/>
            <person name="Evtushenko L."/>
        </authorList>
    </citation>
    <scope>NUCLEOTIDE SEQUENCE</scope>
    <source>
        <strain evidence="2">VKM Ac-1321</strain>
    </source>
</reference>